<evidence type="ECO:0000259" key="2">
    <source>
        <dbReference type="Pfam" id="PF03168"/>
    </source>
</evidence>
<organism evidence="4 5">
    <name type="scientific">Marchantia polymorpha subsp. ruderalis</name>
    <dbReference type="NCBI Taxonomy" id="1480154"/>
    <lineage>
        <taxon>Eukaryota</taxon>
        <taxon>Viridiplantae</taxon>
        <taxon>Streptophyta</taxon>
        <taxon>Embryophyta</taxon>
        <taxon>Marchantiophyta</taxon>
        <taxon>Marchantiopsida</taxon>
        <taxon>Marchantiidae</taxon>
        <taxon>Marchantiales</taxon>
        <taxon>Marchantiaceae</taxon>
        <taxon>Marchantia</taxon>
    </lineage>
</organism>
<keyword evidence="1" id="KW-1133">Transmembrane helix</keyword>
<dbReference type="SUPFAM" id="SSF117070">
    <property type="entry name" value="LEA14-like"/>
    <property type="match status" value="1"/>
</dbReference>
<dbReference type="Gene3D" id="2.60.40.1820">
    <property type="match status" value="1"/>
</dbReference>
<dbReference type="Pfam" id="PF03168">
    <property type="entry name" value="LEA_2"/>
    <property type="match status" value="1"/>
</dbReference>
<dbReference type="AlphaFoldDB" id="A0A176VJH1"/>
<gene>
    <name evidence="4" type="ORF">AXG93_3873s1210</name>
</gene>
<dbReference type="InterPro" id="IPR004864">
    <property type="entry name" value="LEA_2"/>
</dbReference>
<protein>
    <submittedName>
        <fullName evidence="4">Uncharacterized protein</fullName>
    </submittedName>
</protein>
<keyword evidence="1" id="KW-0472">Membrane</keyword>
<comment type="caution">
    <text evidence="4">The sequence shown here is derived from an EMBL/GenBank/DDBJ whole genome shotgun (WGS) entry which is preliminary data.</text>
</comment>
<dbReference type="PANTHER" id="PTHR36724">
    <property type="entry name" value="COMPLEX 1 LYR-LIKE PROTEIN"/>
    <property type="match status" value="1"/>
</dbReference>
<keyword evidence="1" id="KW-0812">Transmembrane</keyword>
<evidence type="ECO:0000313" key="4">
    <source>
        <dbReference type="EMBL" id="OAE20563.1"/>
    </source>
</evidence>
<feature type="domain" description="LYR motif containing" evidence="3">
    <location>
        <begin position="12"/>
        <end position="80"/>
    </location>
</feature>
<feature type="transmembrane region" description="Helical" evidence="1">
    <location>
        <begin position="110"/>
        <end position="136"/>
    </location>
</feature>
<dbReference type="PANTHER" id="PTHR36724:SF1">
    <property type="entry name" value="COMPLEX 1 LYR-LIKE PROTEIN"/>
    <property type="match status" value="1"/>
</dbReference>
<evidence type="ECO:0000259" key="3">
    <source>
        <dbReference type="Pfam" id="PF23655"/>
    </source>
</evidence>
<accession>A0A176VJH1</accession>
<keyword evidence="5" id="KW-1185">Reference proteome</keyword>
<feature type="domain" description="Late embryogenesis abundant protein LEA-2 subgroup" evidence="2">
    <location>
        <begin position="176"/>
        <end position="272"/>
    </location>
</feature>
<sequence length="348" mass="39023">MGVGLLWASAEDIARNKPAVRSAYRCLLRALNLEKVPLSLAARESKKAEVRHIFELAASERSVHNIRELLDIARHSVSLLEKGEIPGESPYPHYVLVPVPERYRSRAPCWGVWSACRVLTAAIFLLSMVGTGFILYPKEPVMDLRRVTLEDISFHMDDGKSIIPSVTLDLSLSLLLKITNTNFFGVDYDKVVVHISYRGDELGKVQSQGGLVPARSVAMVAALLDLKGTQLMKHVSDIIVDVANNEVPIETRTVFSGVVQIMMFRPHIEVTVYCKMLVDPKSKLVLNKDCSLLELYVYGSSNPVYDMHLSRPHHFYWELTKWWGEFTSGSITTSLYLKSLVAPLLSIL</sequence>
<evidence type="ECO:0000256" key="1">
    <source>
        <dbReference type="SAM" id="Phobius"/>
    </source>
</evidence>
<name>A0A176VJH1_MARPO</name>
<evidence type="ECO:0000313" key="5">
    <source>
        <dbReference type="Proteomes" id="UP000077202"/>
    </source>
</evidence>
<dbReference type="Proteomes" id="UP000077202">
    <property type="component" value="Unassembled WGS sequence"/>
</dbReference>
<dbReference type="EMBL" id="LVLJ01003602">
    <property type="protein sequence ID" value="OAE20563.1"/>
    <property type="molecule type" value="Genomic_DNA"/>
</dbReference>
<proteinExistence type="predicted"/>
<dbReference type="InterPro" id="IPR056185">
    <property type="entry name" value="LYRM_2_plant"/>
</dbReference>
<reference evidence="4" key="1">
    <citation type="submission" date="2016-03" db="EMBL/GenBank/DDBJ databases">
        <title>Mechanisms controlling the formation of the plant cell surface in tip-growing cells are functionally conserved among land plants.</title>
        <authorList>
            <person name="Honkanen S."/>
            <person name="Jones V.A."/>
            <person name="Morieri G."/>
            <person name="Champion C."/>
            <person name="Hetherington A.J."/>
            <person name="Kelly S."/>
            <person name="Saint-Marcoux D."/>
            <person name="Proust H."/>
            <person name="Prescott H."/>
            <person name="Dolan L."/>
        </authorList>
    </citation>
    <scope>NUCLEOTIDE SEQUENCE [LARGE SCALE GENOMIC DNA]</scope>
    <source>
        <tissue evidence="4">Whole gametophyte</tissue>
    </source>
</reference>
<dbReference type="Pfam" id="PF23655">
    <property type="entry name" value="LYRM_2"/>
    <property type="match status" value="1"/>
</dbReference>